<name>A0A2U9IJN8_9CREN</name>
<dbReference type="KEGG" id="asul:DFR86_00905"/>
<sequence>MFNIPYYVKKINLFFNYINKNDLKVEYLGFLSKEELYKVVSKAKLLVYPSLADGFSLVILEAITLGTPAISYNFPPIYTSYKDVPAVRFSPINNNQFSKILYNSLNDEKFLYESVNDEKTLSFIKTHS</sequence>
<dbReference type="Pfam" id="PF00534">
    <property type="entry name" value="Glycos_transf_1"/>
    <property type="match status" value="1"/>
</dbReference>
<dbReference type="PANTHER" id="PTHR46401:SF2">
    <property type="entry name" value="GLYCOSYLTRANSFERASE WBBK-RELATED"/>
    <property type="match status" value="1"/>
</dbReference>
<keyword evidence="4" id="KW-1185">Reference proteome</keyword>
<feature type="domain" description="Glycosyl transferase family 1" evidence="2">
    <location>
        <begin position="24"/>
        <end position="77"/>
    </location>
</feature>
<evidence type="ECO:0000313" key="4">
    <source>
        <dbReference type="Proteomes" id="UP000248410"/>
    </source>
</evidence>
<protein>
    <recommendedName>
        <fullName evidence="2">Glycosyl transferase family 1 domain-containing protein</fullName>
    </recommendedName>
</protein>
<evidence type="ECO:0000259" key="2">
    <source>
        <dbReference type="Pfam" id="PF00534"/>
    </source>
</evidence>
<evidence type="ECO:0000313" key="3">
    <source>
        <dbReference type="EMBL" id="AWR96242.1"/>
    </source>
</evidence>
<dbReference type="AlphaFoldDB" id="A0A2U9IJN8"/>
<dbReference type="GO" id="GO:0016757">
    <property type="term" value="F:glycosyltransferase activity"/>
    <property type="evidence" value="ECO:0007669"/>
    <property type="project" value="InterPro"/>
</dbReference>
<accession>A0A2U9IJN8</accession>
<organism evidence="3 4">
    <name type="scientific">Acidianus sulfidivorans JP7</name>
    <dbReference type="NCBI Taxonomy" id="619593"/>
    <lineage>
        <taxon>Archaea</taxon>
        <taxon>Thermoproteota</taxon>
        <taxon>Thermoprotei</taxon>
        <taxon>Sulfolobales</taxon>
        <taxon>Sulfolobaceae</taxon>
        <taxon>Acidianus</taxon>
    </lineage>
</organism>
<dbReference type="EMBL" id="CP029288">
    <property type="protein sequence ID" value="AWR96242.1"/>
    <property type="molecule type" value="Genomic_DNA"/>
</dbReference>
<gene>
    <name evidence="3" type="ORF">DFR86_00905</name>
</gene>
<dbReference type="Gene3D" id="3.40.50.2000">
    <property type="entry name" value="Glycogen Phosphorylase B"/>
    <property type="match status" value="1"/>
</dbReference>
<dbReference type="PANTHER" id="PTHR46401">
    <property type="entry name" value="GLYCOSYLTRANSFERASE WBBK-RELATED"/>
    <property type="match status" value="1"/>
</dbReference>
<dbReference type="InterPro" id="IPR001296">
    <property type="entry name" value="Glyco_trans_1"/>
</dbReference>
<reference evidence="3 4" key="1">
    <citation type="submission" date="2018-05" db="EMBL/GenBank/DDBJ databases">
        <title>Complete Genome Sequences of Extremely Thermoacidophilic, Metal-Mobilizing Type-Strain Members of the Archaeal Family Sulfolobaceae: Acidianus brierleyi DSM-1651T, Acidianus sulfidivorans DSM-18786T, Metallosphaera hakonensis DSM-7519T, and Metallosphaera prunae DSM-10039T.</title>
        <authorList>
            <person name="Counts J.A."/>
            <person name="Kelly R.M."/>
        </authorList>
    </citation>
    <scope>NUCLEOTIDE SEQUENCE [LARGE SCALE GENOMIC DNA]</scope>
    <source>
        <strain evidence="3 4">JP7</strain>
    </source>
</reference>
<proteinExistence type="predicted"/>
<evidence type="ECO:0000256" key="1">
    <source>
        <dbReference type="ARBA" id="ARBA00022679"/>
    </source>
</evidence>
<keyword evidence="1" id="KW-0808">Transferase</keyword>
<dbReference type="Proteomes" id="UP000248410">
    <property type="component" value="Chromosome"/>
</dbReference>
<dbReference type="SUPFAM" id="SSF53756">
    <property type="entry name" value="UDP-Glycosyltransferase/glycogen phosphorylase"/>
    <property type="match status" value="1"/>
</dbReference>